<evidence type="ECO:0000259" key="1">
    <source>
        <dbReference type="PROSITE" id="PS50994"/>
    </source>
</evidence>
<dbReference type="InterPro" id="IPR029039">
    <property type="entry name" value="Flavoprotein-like_sf"/>
</dbReference>
<dbReference type="SUPFAM" id="SSF52218">
    <property type="entry name" value="Flavoproteins"/>
    <property type="match status" value="1"/>
</dbReference>
<sequence>MGRPQGRGKIERFFGTINTEVLAALPGHLGPGSRTPQPALDLPGLDREIGAFITTYNDRTHGELGIPPRDAWVADGRLPRMPETLGELDGRLLTVSKNRVVQREGIHFQGQRFLATTLAPFVGHTITIRYDSRDLSKIRVYDRDTSICTAVDEAHPKAAIEASDGILIISPEYNRSIPVALKNAIGWGSRP</sequence>
<comment type="caution">
    <text evidence="2">The sequence shown here is derived from an EMBL/GenBank/DDBJ whole genome shotgun (WGS) entry which is preliminary data.</text>
</comment>
<dbReference type="InterPro" id="IPR009004">
    <property type="entry name" value="Transposase_Mu_C"/>
</dbReference>
<reference evidence="2 3" key="1">
    <citation type="submission" date="2020-08" db="EMBL/GenBank/DDBJ databases">
        <title>Sequencing the genomes of 1000 actinobacteria strains.</title>
        <authorList>
            <person name="Klenk H.-P."/>
        </authorList>
    </citation>
    <scope>NUCLEOTIDE SEQUENCE [LARGE SCALE GENOMIC DNA]</scope>
    <source>
        <strain evidence="2 3">DSM 22826</strain>
    </source>
</reference>
<protein>
    <recommendedName>
        <fullName evidence="1">Integrase catalytic domain-containing protein</fullName>
    </recommendedName>
</protein>
<dbReference type="PROSITE" id="PS50994">
    <property type="entry name" value="INTEGRASE"/>
    <property type="match status" value="1"/>
</dbReference>
<gene>
    <name evidence="2" type="ORF">E9229_000231</name>
</gene>
<dbReference type="GO" id="GO:0016491">
    <property type="term" value="F:oxidoreductase activity"/>
    <property type="evidence" value="ECO:0007669"/>
    <property type="project" value="InterPro"/>
</dbReference>
<dbReference type="Proteomes" id="UP000523000">
    <property type="component" value="Unassembled WGS sequence"/>
</dbReference>
<accession>A0A839QDQ8</accession>
<dbReference type="InterPro" id="IPR015378">
    <property type="entry name" value="Transposase-like_Mu_C"/>
</dbReference>
<proteinExistence type="predicted"/>
<name>A0A839QDQ8_9MICC</name>
<keyword evidence="3" id="KW-1185">Reference proteome</keyword>
<dbReference type="EMBL" id="JACHVS010000001">
    <property type="protein sequence ID" value="MBB2994040.1"/>
    <property type="molecule type" value="Genomic_DNA"/>
</dbReference>
<dbReference type="Pfam" id="PF09299">
    <property type="entry name" value="Mu-transpos_C"/>
    <property type="match status" value="1"/>
</dbReference>
<dbReference type="Gene3D" id="3.40.50.360">
    <property type="match status" value="1"/>
</dbReference>
<evidence type="ECO:0000313" key="3">
    <source>
        <dbReference type="Proteomes" id="UP000523000"/>
    </source>
</evidence>
<dbReference type="SUPFAM" id="SSF50610">
    <property type="entry name" value="mu transposase, C-terminal domain"/>
    <property type="match status" value="1"/>
</dbReference>
<organism evidence="2 3">
    <name type="scientific">Paeniglutamicibacter cryotolerans</name>
    <dbReference type="NCBI Taxonomy" id="670079"/>
    <lineage>
        <taxon>Bacteria</taxon>
        <taxon>Bacillati</taxon>
        <taxon>Actinomycetota</taxon>
        <taxon>Actinomycetes</taxon>
        <taxon>Micrococcales</taxon>
        <taxon>Micrococcaceae</taxon>
        <taxon>Paeniglutamicibacter</taxon>
    </lineage>
</organism>
<dbReference type="AlphaFoldDB" id="A0A839QDQ8"/>
<dbReference type="InterPro" id="IPR001584">
    <property type="entry name" value="Integrase_cat-core"/>
</dbReference>
<feature type="domain" description="Integrase catalytic" evidence="1">
    <location>
        <begin position="1"/>
        <end position="76"/>
    </location>
</feature>
<evidence type="ECO:0000313" key="2">
    <source>
        <dbReference type="EMBL" id="MBB2994040.1"/>
    </source>
</evidence>
<dbReference type="GO" id="GO:0015074">
    <property type="term" value="P:DNA integration"/>
    <property type="evidence" value="ECO:0007669"/>
    <property type="project" value="InterPro"/>
</dbReference>